<dbReference type="GO" id="GO:0045893">
    <property type="term" value="P:positive regulation of DNA-templated transcription"/>
    <property type="evidence" value="ECO:0007669"/>
    <property type="project" value="TreeGrafter"/>
</dbReference>
<keyword evidence="4" id="KW-0862">Zinc</keyword>
<evidence type="ECO:0000256" key="2">
    <source>
        <dbReference type="ARBA" id="ARBA00022723"/>
    </source>
</evidence>
<evidence type="ECO:0000256" key="11">
    <source>
        <dbReference type="SAM" id="MobiDB-lite"/>
    </source>
</evidence>
<keyword evidence="5" id="KW-0805">Transcription regulation</keyword>
<evidence type="ECO:0000256" key="1">
    <source>
        <dbReference type="ARBA" id="ARBA00004123"/>
    </source>
</evidence>
<keyword evidence="6" id="KW-0238">DNA-binding</keyword>
<keyword evidence="2" id="KW-0479">Metal-binding</keyword>
<feature type="compositionally biased region" description="Basic residues" evidence="11">
    <location>
        <begin position="121"/>
        <end position="132"/>
    </location>
</feature>
<keyword evidence="8" id="KW-0539">Nucleus</keyword>
<keyword evidence="7" id="KW-0804">Transcription</keyword>
<dbReference type="InterPro" id="IPR022056">
    <property type="entry name" value="CpG-bd_C"/>
</dbReference>
<reference evidence="15" key="1">
    <citation type="submission" date="2017-02" db="UniProtKB">
        <authorList>
            <consortium name="WormBaseParasite"/>
        </authorList>
    </citation>
    <scope>IDENTIFICATION</scope>
</reference>
<feature type="region of interest" description="Disordered" evidence="11">
    <location>
        <begin position="62"/>
        <end position="159"/>
    </location>
</feature>
<evidence type="ECO:0000256" key="8">
    <source>
        <dbReference type="ARBA" id="ARBA00023242"/>
    </source>
</evidence>
<evidence type="ECO:0000256" key="6">
    <source>
        <dbReference type="ARBA" id="ARBA00023125"/>
    </source>
</evidence>
<feature type="domain" description="CpG binding protein C-terminal" evidence="12">
    <location>
        <begin position="283"/>
        <end position="321"/>
    </location>
</feature>
<dbReference type="PANTHER" id="PTHR46174">
    <property type="entry name" value="CXXC-TYPE ZINC FINGER PROTEIN 1"/>
    <property type="match status" value="1"/>
</dbReference>
<dbReference type="OrthoDB" id="419183at2759"/>
<dbReference type="PANTHER" id="PTHR46174:SF1">
    <property type="entry name" value="CXXC-TYPE ZINC FINGER PROTEIN 1"/>
    <property type="match status" value="1"/>
</dbReference>
<organism evidence="15">
    <name type="scientific">Enterobius vermicularis</name>
    <name type="common">Human pinworm</name>
    <dbReference type="NCBI Taxonomy" id="51028"/>
    <lineage>
        <taxon>Eukaryota</taxon>
        <taxon>Metazoa</taxon>
        <taxon>Ecdysozoa</taxon>
        <taxon>Nematoda</taxon>
        <taxon>Chromadorea</taxon>
        <taxon>Rhabditida</taxon>
        <taxon>Spirurina</taxon>
        <taxon>Oxyuridomorpha</taxon>
        <taxon>Oxyuroidea</taxon>
        <taxon>Oxyuridae</taxon>
        <taxon>Enterobius</taxon>
    </lineage>
</organism>
<evidence type="ECO:0000256" key="9">
    <source>
        <dbReference type="ARBA" id="ARBA00023828"/>
    </source>
</evidence>
<protein>
    <recommendedName>
        <fullName evidence="9">CXXC-type zinc finger protein 1</fullName>
    </recommendedName>
</protein>
<feature type="compositionally biased region" description="Polar residues" evidence="11">
    <location>
        <begin position="78"/>
        <end position="95"/>
    </location>
</feature>
<dbReference type="EMBL" id="UXUI01007533">
    <property type="protein sequence ID" value="VDD88067.1"/>
    <property type="molecule type" value="Genomic_DNA"/>
</dbReference>
<dbReference type="WBParaSite" id="EVEC_0000350201-mRNA-1">
    <property type="protein sequence ID" value="EVEC_0000350201-mRNA-1"/>
    <property type="gene ID" value="EVEC_0000350201"/>
</dbReference>
<evidence type="ECO:0000256" key="3">
    <source>
        <dbReference type="ARBA" id="ARBA00022771"/>
    </source>
</evidence>
<dbReference type="Proteomes" id="UP000274131">
    <property type="component" value="Unassembled WGS sequence"/>
</dbReference>
<evidence type="ECO:0000256" key="10">
    <source>
        <dbReference type="SAM" id="Coils"/>
    </source>
</evidence>
<reference evidence="13 14" key="2">
    <citation type="submission" date="2018-10" db="EMBL/GenBank/DDBJ databases">
        <authorList>
            <consortium name="Pathogen Informatics"/>
        </authorList>
    </citation>
    <scope>NUCLEOTIDE SEQUENCE [LARGE SCALE GENOMIC DNA]</scope>
</reference>
<evidence type="ECO:0000256" key="5">
    <source>
        <dbReference type="ARBA" id="ARBA00023015"/>
    </source>
</evidence>
<accession>A0A0N4V0Q2</accession>
<evidence type="ECO:0000256" key="4">
    <source>
        <dbReference type="ARBA" id="ARBA00022833"/>
    </source>
</evidence>
<evidence type="ECO:0000313" key="14">
    <source>
        <dbReference type="Proteomes" id="UP000274131"/>
    </source>
</evidence>
<dbReference type="InterPro" id="IPR037869">
    <property type="entry name" value="Spp1/CFP1"/>
</dbReference>
<evidence type="ECO:0000313" key="13">
    <source>
        <dbReference type="EMBL" id="VDD88067.1"/>
    </source>
</evidence>
<gene>
    <name evidence="13" type="ORF">EVEC_LOCUS3210</name>
</gene>
<dbReference type="STRING" id="51028.A0A0N4V0Q2"/>
<dbReference type="GO" id="GO:0003677">
    <property type="term" value="F:DNA binding"/>
    <property type="evidence" value="ECO:0007669"/>
    <property type="project" value="UniProtKB-KW"/>
</dbReference>
<proteinExistence type="predicted"/>
<keyword evidence="10" id="KW-0175">Coiled coil</keyword>
<dbReference type="GO" id="GO:0008270">
    <property type="term" value="F:zinc ion binding"/>
    <property type="evidence" value="ECO:0007669"/>
    <property type="project" value="UniProtKB-KW"/>
</dbReference>
<keyword evidence="3" id="KW-0863">Zinc-finger</keyword>
<evidence type="ECO:0000259" key="12">
    <source>
        <dbReference type="Pfam" id="PF12269"/>
    </source>
</evidence>
<dbReference type="Pfam" id="PF12269">
    <property type="entry name" value="CpG_bind_C"/>
    <property type="match status" value="1"/>
</dbReference>
<dbReference type="AlphaFoldDB" id="A0A0N4V0Q2"/>
<name>A0A0N4V0Q2_ENTVE</name>
<feature type="coiled-coil region" evidence="10">
    <location>
        <begin position="246"/>
        <end position="276"/>
    </location>
</feature>
<evidence type="ECO:0000313" key="15">
    <source>
        <dbReference type="WBParaSite" id="EVEC_0000350201-mRNA-1"/>
    </source>
</evidence>
<sequence length="322" mass="36270">MFRLPPGCNNCINCFRDGDWKCGKCVYCEAKKEPCLKRVCLLPKYNKVQMDKIAVFYGEKTGDSKTANSRTKSHGSKSKASVSEGNLTETNSNGNERVEEPQAVSVTNGAGAKSSAGHVAEKKRGRKRGWKKNKSDSNLKRRKRYSDKEDNSSSDAGYVGTDRTLTLEERRKIASAAYYDFTQRNGRTPIKKEEERQCLGPCCTLSARPGSKYCSDTCGLNLAKKRLNTILPGRVNNYWEQLPCASINSERQQAVLEEQLQQLTNDRRVIESYKEELHKWVTNLHCAVCTLEFPAKQIAKHAERCFVRTEKQSCYGAPNKAN</sequence>
<dbReference type="GO" id="GO:0048188">
    <property type="term" value="C:Set1C/COMPASS complex"/>
    <property type="evidence" value="ECO:0007669"/>
    <property type="project" value="InterPro"/>
</dbReference>
<comment type="subcellular location">
    <subcellularLocation>
        <location evidence="1">Nucleus</location>
    </subcellularLocation>
</comment>
<evidence type="ECO:0000256" key="7">
    <source>
        <dbReference type="ARBA" id="ARBA00023163"/>
    </source>
</evidence>
<keyword evidence="14" id="KW-1185">Reference proteome</keyword>